<dbReference type="InterPro" id="IPR017423">
    <property type="entry name" value="TRM6"/>
</dbReference>
<dbReference type="Proteomes" id="UP000054144">
    <property type="component" value="Unassembled WGS sequence"/>
</dbReference>
<dbReference type="AlphaFoldDB" id="A0A0D7AH08"/>
<proteinExistence type="inferred from homology"/>
<evidence type="ECO:0000313" key="8">
    <source>
        <dbReference type="Proteomes" id="UP000054144"/>
    </source>
</evidence>
<protein>
    <recommendedName>
        <fullName evidence="3">tRNA (adenine(58)-N(1))-methyltransferase non-catalytic subunit TRM6</fullName>
    </recommendedName>
    <alternativeName>
        <fullName evidence="6">tRNA(m1A58)-methyltransferase subunit TRM6</fullName>
    </alternativeName>
</protein>
<dbReference type="GO" id="GO:0030488">
    <property type="term" value="P:tRNA methylation"/>
    <property type="evidence" value="ECO:0007669"/>
    <property type="project" value="InterPro"/>
</dbReference>
<comment type="subcellular location">
    <subcellularLocation>
        <location evidence="1">Nucleus</location>
    </subcellularLocation>
</comment>
<dbReference type="Pfam" id="PF04189">
    <property type="entry name" value="Gcd10p"/>
    <property type="match status" value="1"/>
</dbReference>
<keyword evidence="5" id="KW-0539">Nucleus</keyword>
<evidence type="ECO:0000256" key="2">
    <source>
        <dbReference type="ARBA" id="ARBA00008320"/>
    </source>
</evidence>
<keyword evidence="4" id="KW-0819">tRNA processing</keyword>
<keyword evidence="8" id="KW-1185">Reference proteome</keyword>
<evidence type="ECO:0000256" key="5">
    <source>
        <dbReference type="ARBA" id="ARBA00023242"/>
    </source>
</evidence>
<evidence type="ECO:0000256" key="3">
    <source>
        <dbReference type="ARBA" id="ARBA00021704"/>
    </source>
</evidence>
<dbReference type="PANTHER" id="PTHR12945:SF0">
    <property type="entry name" value="TRNA (ADENINE(58)-N(1))-METHYLTRANSFERASE NON-CATALYTIC SUBUNIT TRM6"/>
    <property type="match status" value="1"/>
</dbReference>
<dbReference type="GO" id="GO:0031515">
    <property type="term" value="C:tRNA (m1A) methyltransferase complex"/>
    <property type="evidence" value="ECO:0007669"/>
    <property type="project" value="InterPro"/>
</dbReference>
<evidence type="ECO:0000256" key="4">
    <source>
        <dbReference type="ARBA" id="ARBA00022694"/>
    </source>
</evidence>
<evidence type="ECO:0000256" key="6">
    <source>
        <dbReference type="ARBA" id="ARBA00032319"/>
    </source>
</evidence>
<dbReference type="Gene3D" id="3.10.330.20">
    <property type="match status" value="1"/>
</dbReference>
<organism evidence="7 8">
    <name type="scientific">Fistulina hepatica ATCC 64428</name>
    <dbReference type="NCBI Taxonomy" id="1128425"/>
    <lineage>
        <taxon>Eukaryota</taxon>
        <taxon>Fungi</taxon>
        <taxon>Dikarya</taxon>
        <taxon>Basidiomycota</taxon>
        <taxon>Agaricomycotina</taxon>
        <taxon>Agaricomycetes</taxon>
        <taxon>Agaricomycetidae</taxon>
        <taxon>Agaricales</taxon>
        <taxon>Fistulinaceae</taxon>
        <taxon>Fistulina</taxon>
    </lineage>
</organism>
<sequence>MTTENTAALGATVQAESIVLLRLPNDEVRAVKVEAESTVSIGRFGSFLADELIGQPYGLTYEISNKRLIVIPAKSFQEVDDTDATNELISDGQAAQPLTYEEIQALKESGAHASDIIKRQIEQHANYALKTEFSKEKYKKRKEAKYSKTFTTVQSTLFNVCEYWFKKDHDRIRDLRPDSLAQIVNMASIRPGGRYIVVDDASGMLVCAVLERLGGKGRLFTICDTESPPAYPVMNTMNFRLDDQSSVLVSLNWATADEDYTPLSFTAPDTPEGEAVTDRQRSRINKRKVVVQALVDAREELFAGEFEGLIIASQYEPYSIVEKLSPYLAGSAPIVIHSPYPEVLVETQNKMRMLSKYLAPTLTEAWLRQYQILPGRTHPFMNMSGSGGYILSAIFVYVMRSVVYICVHQVDSPIQLFAQL</sequence>
<gene>
    <name evidence="7" type="ORF">FISHEDRAFT_38758</name>
</gene>
<dbReference type="EMBL" id="KN881675">
    <property type="protein sequence ID" value="KIY50409.1"/>
    <property type="molecule type" value="Genomic_DNA"/>
</dbReference>
<dbReference type="OrthoDB" id="10254665at2759"/>
<evidence type="ECO:0000313" key="7">
    <source>
        <dbReference type="EMBL" id="KIY50409.1"/>
    </source>
</evidence>
<dbReference type="GO" id="GO:0005634">
    <property type="term" value="C:nucleus"/>
    <property type="evidence" value="ECO:0007669"/>
    <property type="project" value="UniProtKB-SubCell"/>
</dbReference>
<reference evidence="7 8" key="1">
    <citation type="journal article" date="2015" name="Fungal Genet. Biol.">
        <title>Evolution of novel wood decay mechanisms in Agaricales revealed by the genome sequences of Fistulina hepatica and Cylindrobasidium torrendii.</title>
        <authorList>
            <person name="Floudas D."/>
            <person name="Held B.W."/>
            <person name="Riley R."/>
            <person name="Nagy L.G."/>
            <person name="Koehler G."/>
            <person name="Ransdell A.S."/>
            <person name="Younus H."/>
            <person name="Chow J."/>
            <person name="Chiniquy J."/>
            <person name="Lipzen A."/>
            <person name="Tritt A."/>
            <person name="Sun H."/>
            <person name="Haridas S."/>
            <person name="LaButti K."/>
            <person name="Ohm R.A."/>
            <person name="Kues U."/>
            <person name="Blanchette R.A."/>
            <person name="Grigoriev I.V."/>
            <person name="Minto R.E."/>
            <person name="Hibbett D.S."/>
        </authorList>
    </citation>
    <scope>NUCLEOTIDE SEQUENCE [LARGE SCALE GENOMIC DNA]</scope>
    <source>
        <strain evidence="7 8">ATCC 64428</strain>
    </source>
</reference>
<dbReference type="PANTHER" id="PTHR12945">
    <property type="entry name" value="TRANSLATION INITIATION FACTOR EIF3-RELATED"/>
    <property type="match status" value="1"/>
</dbReference>
<name>A0A0D7AH08_9AGAR</name>
<accession>A0A0D7AH08</accession>
<comment type="similarity">
    <text evidence="2">Belongs to the TRM6/GCD10 family.</text>
</comment>
<evidence type="ECO:0000256" key="1">
    <source>
        <dbReference type="ARBA" id="ARBA00004123"/>
    </source>
</evidence>